<dbReference type="InterPro" id="IPR051976">
    <property type="entry name" value="Synaptopodin_domain"/>
</dbReference>
<dbReference type="PANTHER" id="PTHR24217">
    <property type="entry name" value="PUTATIVE-RELATED"/>
    <property type="match status" value="1"/>
</dbReference>
<feature type="compositionally biased region" description="Basic and acidic residues" evidence="5">
    <location>
        <begin position="120"/>
        <end position="135"/>
    </location>
</feature>
<dbReference type="InterPro" id="IPR036034">
    <property type="entry name" value="PDZ_sf"/>
</dbReference>
<feature type="compositionally biased region" description="Pro residues" evidence="5">
    <location>
        <begin position="267"/>
        <end position="279"/>
    </location>
</feature>
<organism evidence="7 8">
    <name type="scientific">Taenia crassiceps</name>
    <dbReference type="NCBI Taxonomy" id="6207"/>
    <lineage>
        <taxon>Eukaryota</taxon>
        <taxon>Metazoa</taxon>
        <taxon>Spiralia</taxon>
        <taxon>Lophotrochozoa</taxon>
        <taxon>Platyhelminthes</taxon>
        <taxon>Cestoda</taxon>
        <taxon>Eucestoda</taxon>
        <taxon>Cyclophyllidea</taxon>
        <taxon>Taeniidae</taxon>
        <taxon>Taenia</taxon>
    </lineage>
</organism>
<comment type="similarity">
    <text evidence="4">Belongs to the synaptopodin family.</text>
</comment>
<keyword evidence="8" id="KW-1185">Reference proteome</keyword>
<proteinExistence type="inferred from homology"/>
<evidence type="ECO:0000256" key="2">
    <source>
        <dbReference type="ARBA" id="ARBA00022490"/>
    </source>
</evidence>
<feature type="compositionally biased region" description="Pro residues" evidence="5">
    <location>
        <begin position="245"/>
        <end position="257"/>
    </location>
</feature>
<dbReference type="Gene3D" id="2.30.42.10">
    <property type="match status" value="1"/>
</dbReference>
<dbReference type="InterPro" id="IPR001478">
    <property type="entry name" value="PDZ"/>
</dbReference>
<evidence type="ECO:0000256" key="5">
    <source>
        <dbReference type="SAM" id="MobiDB-lite"/>
    </source>
</evidence>
<dbReference type="PROSITE" id="PS50106">
    <property type="entry name" value="PDZ"/>
    <property type="match status" value="1"/>
</dbReference>
<comment type="subcellular location">
    <subcellularLocation>
        <location evidence="1">Cytoplasm</location>
    </subcellularLocation>
</comment>
<evidence type="ECO:0000313" key="8">
    <source>
        <dbReference type="Proteomes" id="UP001651158"/>
    </source>
</evidence>
<evidence type="ECO:0000256" key="4">
    <source>
        <dbReference type="ARBA" id="ARBA00038161"/>
    </source>
</evidence>
<evidence type="ECO:0000256" key="3">
    <source>
        <dbReference type="ARBA" id="ARBA00022553"/>
    </source>
</evidence>
<protein>
    <submittedName>
        <fullName evidence="7">Synaptopodin 2-like protein</fullName>
    </submittedName>
</protein>
<dbReference type="Pfam" id="PF00595">
    <property type="entry name" value="PDZ"/>
    <property type="match status" value="1"/>
</dbReference>
<dbReference type="SUPFAM" id="SSF50156">
    <property type="entry name" value="PDZ domain-like"/>
    <property type="match status" value="1"/>
</dbReference>
<evidence type="ECO:0000259" key="6">
    <source>
        <dbReference type="PROSITE" id="PS50106"/>
    </source>
</evidence>
<feature type="compositionally biased region" description="Low complexity" evidence="5">
    <location>
        <begin position="417"/>
        <end position="440"/>
    </location>
</feature>
<name>A0ABR4QUQ9_9CEST</name>
<evidence type="ECO:0000313" key="7">
    <source>
        <dbReference type="EMBL" id="KAL5112718.1"/>
    </source>
</evidence>
<dbReference type="PANTHER" id="PTHR24217:SF0">
    <property type="entry name" value="PDZ DOMAIN-CONTAINING PROTEIN"/>
    <property type="match status" value="1"/>
</dbReference>
<gene>
    <name evidence="7" type="ORF">TcWFU_008408</name>
</gene>
<feature type="region of interest" description="Disordered" evidence="5">
    <location>
        <begin position="242"/>
        <end position="282"/>
    </location>
</feature>
<dbReference type="Proteomes" id="UP001651158">
    <property type="component" value="Unassembled WGS sequence"/>
</dbReference>
<dbReference type="EMBL" id="JAKROA010000001">
    <property type="protein sequence ID" value="KAL5112718.1"/>
    <property type="molecule type" value="Genomic_DNA"/>
</dbReference>
<feature type="region of interest" description="Disordered" evidence="5">
    <location>
        <begin position="120"/>
        <end position="139"/>
    </location>
</feature>
<comment type="caution">
    <text evidence="7">The sequence shown here is derived from an EMBL/GenBank/DDBJ whole genome shotgun (WGS) entry which is preliminary data.</text>
</comment>
<feature type="domain" description="PDZ" evidence="6">
    <location>
        <begin position="4"/>
        <end position="85"/>
    </location>
</feature>
<keyword evidence="2" id="KW-0963">Cytoplasm</keyword>
<keyword evidence="3" id="KW-0597">Phosphoprotein</keyword>
<accession>A0ABR4QUQ9</accession>
<feature type="region of interest" description="Disordered" evidence="5">
    <location>
        <begin position="331"/>
        <end position="456"/>
    </location>
</feature>
<reference evidence="7 8" key="1">
    <citation type="journal article" date="2022" name="Front. Cell. Infect. Microbiol.">
        <title>The Genomes of Two Strains of Taenia crassiceps the Animal Model for the Study of Human Cysticercosis.</title>
        <authorList>
            <person name="Bobes R.J."/>
            <person name="Estrada K."/>
            <person name="Rios-Valencia D.G."/>
            <person name="Calderon-Gallegos A."/>
            <person name="de la Torre P."/>
            <person name="Carrero J.C."/>
            <person name="Sanchez-Flores A."/>
            <person name="Laclette J.P."/>
        </authorList>
    </citation>
    <scope>NUCLEOTIDE SEQUENCE [LARGE SCALE GENOMIC DNA]</scope>
    <source>
        <strain evidence="7">WFUcys</strain>
    </source>
</reference>
<evidence type="ECO:0000256" key="1">
    <source>
        <dbReference type="ARBA" id="ARBA00004496"/>
    </source>
</evidence>
<dbReference type="SMART" id="SM00228">
    <property type="entry name" value="PDZ"/>
    <property type="match status" value="1"/>
</dbReference>
<sequence>MQTTERVIHMQQGPPWGFRLADTFNGSLVVSQIRRHSPAELAGLRENDVVLAINNYSTRGLNRSYAIDIINASVYQLDLVVKRQERRKPQMMTFFLDTSAARGQTVRQEMASRDLDISWRRETAPPPPEPRRIKPADPNVTPVSLDRLLREFEAPKATPPTKKRTFANSAFYTGTNVYYPSVEEQIEMARRVAKSIEAPVNQGSRGARMFEVQQQRAEKYVKEGPEPVPDPLENATVQQLEYMIPPAPPPPPPPAAPSFPTLTSSIPPAPPPPPPPPGQPRSIQEFIEKMRRFPKNTHTEISPQVCFDIAAALHTSGSRGGAMFAKRRAKAQNWEVESTGVAAPVLEPKQAERPKLISKLEQQHQHQVYRTHQQSTPPPPSQQQSRDSLTGLVRRNDMSPRPQPPNLGQPSTPSQWSGTSANSSAGASTSTSSPATQSASRPKWRPVKFNIPQKAS</sequence>